<evidence type="ECO:0008006" key="3">
    <source>
        <dbReference type="Google" id="ProtNLM"/>
    </source>
</evidence>
<organism evidence="1 2">
    <name type="scientific">Hymenobacter jeongseonensis</name>
    <dbReference type="NCBI Taxonomy" id="2791027"/>
    <lineage>
        <taxon>Bacteria</taxon>
        <taxon>Pseudomonadati</taxon>
        <taxon>Bacteroidota</taxon>
        <taxon>Cytophagia</taxon>
        <taxon>Cytophagales</taxon>
        <taxon>Hymenobacteraceae</taxon>
        <taxon>Hymenobacter</taxon>
    </lineage>
</organism>
<comment type="caution">
    <text evidence="1">The sequence shown here is derived from an EMBL/GenBank/DDBJ whole genome shotgun (WGS) entry which is preliminary data.</text>
</comment>
<protein>
    <recommendedName>
        <fullName evidence="3">DUF2185 domain-containing protein</fullName>
    </recommendedName>
</protein>
<proteinExistence type="predicted"/>
<name>A0ABS0IN76_9BACT</name>
<evidence type="ECO:0000313" key="2">
    <source>
        <dbReference type="Proteomes" id="UP000597617"/>
    </source>
</evidence>
<keyword evidence="2" id="KW-1185">Reference proteome</keyword>
<dbReference type="RefSeq" id="WP_196284161.1">
    <property type="nucleotide sequence ID" value="NZ_JADQDQ010000018.1"/>
</dbReference>
<reference evidence="1 2" key="1">
    <citation type="submission" date="2020-11" db="EMBL/GenBank/DDBJ databases">
        <authorList>
            <person name="Kim M.K."/>
        </authorList>
    </citation>
    <scope>NUCLEOTIDE SEQUENCE [LARGE SCALE GENOMIC DNA]</scope>
    <source>
        <strain evidence="1 2">BT683</strain>
    </source>
</reference>
<gene>
    <name evidence="1" type="ORF">I2I05_20625</name>
</gene>
<dbReference type="Proteomes" id="UP000597617">
    <property type="component" value="Unassembled WGS sequence"/>
</dbReference>
<accession>A0ABS0IN76</accession>
<dbReference type="EMBL" id="JADQDQ010000018">
    <property type="protein sequence ID" value="MBF9239811.1"/>
    <property type="molecule type" value="Genomic_DNA"/>
</dbReference>
<evidence type="ECO:0000313" key="1">
    <source>
        <dbReference type="EMBL" id="MBF9239811.1"/>
    </source>
</evidence>
<sequence length="101" mass="10918">MSTPQKCFTDAPDTAVITTVYVVRQASPILFVAHFDDGYWQFSGGEGHEQGLPDDDYLVLCLEEVVALDGTVVEVSDLPRGAAATRATKGGEWVISELVDE</sequence>